<reference evidence="1" key="1">
    <citation type="journal article" date="2020" name="Nature">
        <title>Giant virus diversity and host interactions through global metagenomics.</title>
        <authorList>
            <person name="Schulz F."/>
            <person name="Roux S."/>
            <person name="Paez-Espino D."/>
            <person name="Jungbluth S."/>
            <person name="Walsh D.A."/>
            <person name="Denef V.J."/>
            <person name="McMahon K.D."/>
            <person name="Konstantinidis K.T."/>
            <person name="Eloe-Fadrosh E.A."/>
            <person name="Kyrpides N.C."/>
            <person name="Woyke T."/>
        </authorList>
    </citation>
    <scope>NUCLEOTIDE SEQUENCE</scope>
    <source>
        <strain evidence="1">GVMAG-M-3300019093-7</strain>
    </source>
</reference>
<sequence length="98" mass="11302">MSFKITKNDYIKILQYYNLYVPKKLVDIKKSAEKILSEKLCKCIKKVSPINEPLAIGVCSKTVFGRKGLTRGKFTCKNKKSVVFKKSRKNLTIKNKKE</sequence>
<evidence type="ECO:0000313" key="1">
    <source>
        <dbReference type="EMBL" id="QHS95970.1"/>
    </source>
</evidence>
<dbReference type="EMBL" id="MN739261">
    <property type="protein sequence ID" value="QHS95970.1"/>
    <property type="molecule type" value="Genomic_DNA"/>
</dbReference>
<proteinExistence type="predicted"/>
<dbReference type="AlphaFoldDB" id="A0A6C0BV48"/>
<protein>
    <submittedName>
        <fullName evidence="1">Uncharacterized protein</fullName>
    </submittedName>
</protein>
<accession>A0A6C0BV48</accession>
<organism evidence="1">
    <name type="scientific">viral metagenome</name>
    <dbReference type="NCBI Taxonomy" id="1070528"/>
    <lineage>
        <taxon>unclassified sequences</taxon>
        <taxon>metagenomes</taxon>
        <taxon>organismal metagenomes</taxon>
    </lineage>
</organism>
<name>A0A6C0BV48_9ZZZZ</name>